<protein>
    <submittedName>
        <fullName evidence="2">Uncharacterized protein</fullName>
    </submittedName>
</protein>
<comment type="caution">
    <text evidence="2">The sequence shown here is derived from an EMBL/GenBank/DDBJ whole genome shotgun (WGS) entry which is preliminary data.</text>
</comment>
<proteinExistence type="predicted"/>
<dbReference type="EMBL" id="JANVFT010000070">
    <property type="protein sequence ID" value="KAJ4476527.1"/>
    <property type="molecule type" value="Genomic_DNA"/>
</dbReference>
<keyword evidence="1" id="KW-1133">Transmembrane helix</keyword>
<organism evidence="2 3">
    <name type="scientific">Lentinula lateritia</name>
    <dbReference type="NCBI Taxonomy" id="40482"/>
    <lineage>
        <taxon>Eukaryota</taxon>
        <taxon>Fungi</taxon>
        <taxon>Dikarya</taxon>
        <taxon>Basidiomycota</taxon>
        <taxon>Agaricomycotina</taxon>
        <taxon>Agaricomycetes</taxon>
        <taxon>Agaricomycetidae</taxon>
        <taxon>Agaricales</taxon>
        <taxon>Marasmiineae</taxon>
        <taxon>Omphalotaceae</taxon>
        <taxon>Lentinula</taxon>
    </lineage>
</organism>
<dbReference type="Proteomes" id="UP001150217">
    <property type="component" value="Unassembled WGS sequence"/>
</dbReference>
<evidence type="ECO:0000256" key="1">
    <source>
        <dbReference type="SAM" id="Phobius"/>
    </source>
</evidence>
<keyword evidence="1" id="KW-0472">Membrane</keyword>
<gene>
    <name evidence="2" type="ORF">C8R41DRAFT_923308</name>
</gene>
<sequence>MPVNHKYTLSTSNNTTFLDISTGHALDLFTHIFGLISSLFAILVPSTTLLDSNSNSTNKIVLRLPFHVQSASKQTEFNWIIQEEPEGTLRIFDDSDRTT</sequence>
<keyword evidence="1" id="KW-0812">Transmembrane</keyword>
<accession>A0ABQ8VBV9</accession>
<dbReference type="Gene3D" id="3.30.360.10">
    <property type="entry name" value="Dihydrodipicolinate Reductase, domain 2"/>
    <property type="match status" value="1"/>
</dbReference>
<evidence type="ECO:0000313" key="2">
    <source>
        <dbReference type="EMBL" id="KAJ4476527.1"/>
    </source>
</evidence>
<feature type="transmembrane region" description="Helical" evidence="1">
    <location>
        <begin position="28"/>
        <end position="50"/>
    </location>
</feature>
<reference evidence="2" key="1">
    <citation type="submission" date="2022-08" db="EMBL/GenBank/DDBJ databases">
        <title>A Global Phylogenomic Analysis of the Shiitake Genus Lentinula.</title>
        <authorList>
            <consortium name="DOE Joint Genome Institute"/>
            <person name="Sierra-Patev S."/>
            <person name="Min B."/>
            <person name="Naranjo-Ortiz M."/>
            <person name="Looney B."/>
            <person name="Konkel Z."/>
            <person name="Slot J.C."/>
            <person name="Sakamoto Y."/>
            <person name="Steenwyk J.L."/>
            <person name="Rokas A."/>
            <person name="Carro J."/>
            <person name="Camarero S."/>
            <person name="Ferreira P."/>
            <person name="Molpeceres G."/>
            <person name="Ruiz-Duenas F.J."/>
            <person name="Serrano A."/>
            <person name="Henrissat B."/>
            <person name="Drula E."/>
            <person name="Hughes K.W."/>
            <person name="Mata J.L."/>
            <person name="Ishikawa N.K."/>
            <person name="Vargas-Isla R."/>
            <person name="Ushijima S."/>
            <person name="Smith C.A."/>
            <person name="Ahrendt S."/>
            <person name="Andreopoulos W."/>
            <person name="He G."/>
            <person name="Labutti K."/>
            <person name="Lipzen A."/>
            <person name="Ng V."/>
            <person name="Riley R."/>
            <person name="Sandor L."/>
            <person name="Barry K."/>
            <person name="Martinez A.T."/>
            <person name="Xiao Y."/>
            <person name="Gibbons J.G."/>
            <person name="Terashima K."/>
            <person name="Grigoriev I.V."/>
            <person name="Hibbett D.S."/>
        </authorList>
    </citation>
    <scope>NUCLEOTIDE SEQUENCE</scope>
    <source>
        <strain evidence="2">RHP3577 ss4</strain>
    </source>
</reference>
<name>A0ABQ8VBV9_9AGAR</name>
<keyword evidence="3" id="KW-1185">Reference proteome</keyword>
<evidence type="ECO:0000313" key="3">
    <source>
        <dbReference type="Proteomes" id="UP001150217"/>
    </source>
</evidence>